<dbReference type="AlphaFoldDB" id="A0A8J3JSY4"/>
<reference evidence="2 3" key="1">
    <citation type="submission" date="2021-01" db="EMBL/GenBank/DDBJ databases">
        <title>Whole genome shotgun sequence of Catellatospora chokoriensis NBRC 107358.</title>
        <authorList>
            <person name="Komaki H."/>
            <person name="Tamura T."/>
        </authorList>
    </citation>
    <scope>NUCLEOTIDE SEQUENCE [LARGE SCALE GENOMIC DNA]</scope>
    <source>
        <strain evidence="2 3">NBRC 107358</strain>
    </source>
</reference>
<evidence type="ECO:0000256" key="1">
    <source>
        <dbReference type="SAM" id="MobiDB-lite"/>
    </source>
</evidence>
<dbReference type="Proteomes" id="UP000619293">
    <property type="component" value="Unassembled WGS sequence"/>
</dbReference>
<protein>
    <submittedName>
        <fullName evidence="2">Uncharacterized protein</fullName>
    </submittedName>
</protein>
<accession>A0A8J3JSY4</accession>
<comment type="caution">
    <text evidence="2">The sequence shown here is derived from an EMBL/GenBank/DDBJ whole genome shotgun (WGS) entry which is preliminary data.</text>
</comment>
<proteinExistence type="predicted"/>
<keyword evidence="3" id="KW-1185">Reference proteome</keyword>
<organism evidence="2 3">
    <name type="scientific">Catellatospora chokoriensis</name>
    <dbReference type="NCBI Taxonomy" id="310353"/>
    <lineage>
        <taxon>Bacteria</taxon>
        <taxon>Bacillati</taxon>
        <taxon>Actinomycetota</taxon>
        <taxon>Actinomycetes</taxon>
        <taxon>Micromonosporales</taxon>
        <taxon>Micromonosporaceae</taxon>
        <taxon>Catellatospora</taxon>
    </lineage>
</organism>
<sequence>MGSFGDLNRRSRVGDGLTPDHIPQAASGRLANYDDYAAVMLTDAEHALTRDFRGKGIRTKRLDAGLSFREVVAAKLWNYRSIGQQLYGEPSYFNESIKGVLAYYRTNFPHLGV</sequence>
<name>A0A8J3JSY4_9ACTN</name>
<feature type="region of interest" description="Disordered" evidence="1">
    <location>
        <begin position="1"/>
        <end position="20"/>
    </location>
</feature>
<gene>
    <name evidence="2" type="ORF">Cch02nite_39450</name>
</gene>
<evidence type="ECO:0000313" key="2">
    <source>
        <dbReference type="EMBL" id="GIF90501.1"/>
    </source>
</evidence>
<dbReference type="EMBL" id="BONG01000023">
    <property type="protein sequence ID" value="GIF90501.1"/>
    <property type="molecule type" value="Genomic_DNA"/>
</dbReference>
<evidence type="ECO:0000313" key="3">
    <source>
        <dbReference type="Proteomes" id="UP000619293"/>
    </source>
</evidence>